<name>A0A0B7JQF0_BIOOC</name>
<evidence type="ECO:0000259" key="1">
    <source>
        <dbReference type="Pfam" id="PF01370"/>
    </source>
</evidence>
<dbReference type="Pfam" id="PF13460">
    <property type="entry name" value="NAD_binding_10"/>
    <property type="match status" value="1"/>
</dbReference>
<evidence type="ECO:0000259" key="2">
    <source>
        <dbReference type="Pfam" id="PF13460"/>
    </source>
</evidence>
<feature type="domain" description="NAD-dependent epimerase/dehydratase" evidence="1">
    <location>
        <begin position="208"/>
        <end position="283"/>
    </location>
</feature>
<protein>
    <submittedName>
        <fullName evidence="3">Uncharacterized protein</fullName>
    </submittedName>
</protein>
<dbReference type="Pfam" id="PF01370">
    <property type="entry name" value="Epimerase"/>
    <property type="match status" value="1"/>
</dbReference>
<dbReference type="EMBL" id="CDPU01000001">
    <property type="protein sequence ID" value="CEO44920.1"/>
    <property type="molecule type" value="Genomic_DNA"/>
</dbReference>
<organism evidence="3">
    <name type="scientific">Bionectria ochroleuca</name>
    <name type="common">Gliocladium roseum</name>
    <dbReference type="NCBI Taxonomy" id="29856"/>
    <lineage>
        <taxon>Eukaryota</taxon>
        <taxon>Fungi</taxon>
        <taxon>Dikarya</taxon>
        <taxon>Ascomycota</taxon>
        <taxon>Pezizomycotina</taxon>
        <taxon>Sordariomycetes</taxon>
        <taxon>Hypocreomycetidae</taxon>
        <taxon>Hypocreales</taxon>
        <taxon>Bionectriaceae</taxon>
        <taxon>Clonostachys</taxon>
    </lineage>
</organism>
<sequence length="401" mass="43971">MNELTISMRLEGKFVIEASIISCYIFAAYKNLMTIVVDDVFVRICGGGGDCTGASGFIGGDALYAVHKAQPDWEISVLIRDRQKAKQIQEAYPDVKIVLGSLDDAEIIKNAASTADIVIHTADSSDHPASAQAIADGLRATHTHSNPGYYIHIGGTGILTWYDWEHQRFGQTPLPEQEYDDLDGIDAILNLPEYAWHRNVDKIVLAEASKDPEAVKIAIVCPPTIYGIGRGPISQRSRQIPLLSALTIENGEAPVIGDGLAEWDHIHIHDLSSLITLLAQPANESGTHDSDKEAFGPKSYYFAASGTHRWDKIAEVIAEEACKQGYIKAPKTTQLSVDMAKEKYGMEPITWGLNSKGAARRAKKLLGWEPKGPELTDLIPDLVRYEGERKKQGLGAWKKVN</sequence>
<feature type="domain" description="NAD(P)-binding" evidence="2">
    <location>
        <begin position="53"/>
        <end position="142"/>
    </location>
</feature>
<dbReference type="GO" id="GO:0005737">
    <property type="term" value="C:cytoplasm"/>
    <property type="evidence" value="ECO:0007669"/>
    <property type="project" value="TreeGrafter"/>
</dbReference>
<dbReference type="PANTHER" id="PTHR48079:SF6">
    <property type="entry name" value="NAD(P)-BINDING DOMAIN-CONTAINING PROTEIN-RELATED"/>
    <property type="match status" value="1"/>
</dbReference>
<dbReference type="Gene3D" id="3.40.50.720">
    <property type="entry name" value="NAD(P)-binding Rossmann-like Domain"/>
    <property type="match status" value="1"/>
</dbReference>
<dbReference type="InterPro" id="IPR001509">
    <property type="entry name" value="Epimerase_deHydtase"/>
</dbReference>
<gene>
    <name evidence="3" type="ORF">BN869_000000975_1</name>
</gene>
<dbReference type="PANTHER" id="PTHR48079">
    <property type="entry name" value="PROTEIN YEEZ"/>
    <property type="match status" value="1"/>
</dbReference>
<dbReference type="SUPFAM" id="SSF51735">
    <property type="entry name" value="NAD(P)-binding Rossmann-fold domains"/>
    <property type="match status" value="1"/>
</dbReference>
<dbReference type="InterPro" id="IPR016040">
    <property type="entry name" value="NAD(P)-bd_dom"/>
</dbReference>
<dbReference type="GO" id="GO:0004029">
    <property type="term" value="F:aldehyde dehydrogenase (NAD+) activity"/>
    <property type="evidence" value="ECO:0007669"/>
    <property type="project" value="TreeGrafter"/>
</dbReference>
<dbReference type="InterPro" id="IPR051783">
    <property type="entry name" value="NAD(P)-dependent_oxidoreduct"/>
</dbReference>
<proteinExistence type="predicted"/>
<dbReference type="InterPro" id="IPR036291">
    <property type="entry name" value="NAD(P)-bd_dom_sf"/>
</dbReference>
<evidence type="ECO:0000313" key="3">
    <source>
        <dbReference type="EMBL" id="CEO44920.1"/>
    </source>
</evidence>
<accession>A0A0B7JQF0</accession>
<reference evidence="3" key="1">
    <citation type="submission" date="2015-01" db="EMBL/GenBank/DDBJ databases">
        <authorList>
            <person name="Durling Mikael"/>
        </authorList>
    </citation>
    <scope>NUCLEOTIDE SEQUENCE</scope>
</reference>
<dbReference type="AlphaFoldDB" id="A0A0B7JQF0"/>